<name>A0A0P7BZU1_9BACT</name>
<dbReference type="EMBL" id="LGTQ01000005">
    <property type="protein sequence ID" value="KPM49926.1"/>
    <property type="molecule type" value="Genomic_DNA"/>
</dbReference>
<dbReference type="OrthoDB" id="1522602at2"/>
<dbReference type="AlphaFoldDB" id="A0A0P7BZU1"/>
<gene>
    <name evidence="2" type="ORF">AFM12_04995</name>
</gene>
<accession>A0A0P7BZU1</accession>
<evidence type="ECO:0000259" key="1">
    <source>
        <dbReference type="Pfam" id="PF17116"/>
    </source>
</evidence>
<reference evidence="2" key="1">
    <citation type="submission" date="2015-07" db="EMBL/GenBank/DDBJ databases">
        <title>The draft genome sequence of Leadbetterella sp. JN14-9.</title>
        <authorList>
            <person name="Liu Y."/>
            <person name="Du J."/>
            <person name="Shao Z."/>
        </authorList>
    </citation>
    <scope>NUCLEOTIDE SEQUENCE [LARGE SCALE GENOMIC DNA]</scope>
    <source>
        <strain evidence="2">JN14-9</strain>
    </source>
</reference>
<proteinExistence type="predicted"/>
<evidence type="ECO:0000313" key="2">
    <source>
        <dbReference type="EMBL" id="KPM49926.1"/>
    </source>
</evidence>
<keyword evidence="3" id="KW-1185">Reference proteome</keyword>
<evidence type="ECO:0000313" key="3">
    <source>
        <dbReference type="Proteomes" id="UP000050454"/>
    </source>
</evidence>
<dbReference type="RefSeq" id="WP_055144508.1">
    <property type="nucleotide sequence ID" value="NZ_JXSZ01000005.1"/>
</dbReference>
<organism evidence="2 3">
    <name type="scientific">Jiulongibacter sediminis</name>
    <dbReference type="NCBI Taxonomy" id="1605367"/>
    <lineage>
        <taxon>Bacteria</taxon>
        <taxon>Pseudomonadati</taxon>
        <taxon>Bacteroidota</taxon>
        <taxon>Cytophagia</taxon>
        <taxon>Cytophagales</taxon>
        <taxon>Leadbetterellaceae</taxon>
        <taxon>Jiulongibacter</taxon>
    </lineage>
</organism>
<dbReference type="Proteomes" id="UP000050454">
    <property type="component" value="Unassembled WGS sequence"/>
</dbReference>
<dbReference type="STRING" id="1605367.AFM12_04995"/>
<dbReference type="Pfam" id="PF17116">
    <property type="entry name" value="T9SS_plug_1st"/>
    <property type="match status" value="1"/>
</dbReference>
<sequence>MNNRIHRSFFILSQFIVFGLFGQINGTNQKQVNDPNLKTIQLYPYTEGQNYPTLRPAVFTLNSSEQWILEFDDLLASYRQFHVKIVHCNLDWTPSRLRDLEFLNDYNDFIINNYEVSQGTKVKYFHYGFELPKVKVAGNYILEIYENDLYGTPVASLRFRVLQPHISLTASVQTPQDPTMWRTHQQVNFELGFGNYDVRNPRSDFHIEIRQNFRDETIKTGFTANAVNGSRNTLTYRFFDNENLFKAGNEFRYVDLRSTFTRGDNIADVKQLYEDQVWLKPQIRRSDKTYLNAPDLNGRYVIETRDNGHPSVTADYVNTFVVFESEELPPHQKMCFLGGFNEFKCEDSGEMVYDYDKGYYQTKALLKQGMYDFQFAIAEEGHSFDFTILEGDFTDTGNSYEIFVYHQPPSARAALLVGYYLIENTGVRR</sequence>
<dbReference type="InterPro" id="IPR031345">
    <property type="entry name" value="T9SS_Plug_N"/>
</dbReference>
<protein>
    <recommendedName>
        <fullName evidence="1">Type 9 secretion system plug protein N-terminal domain-containing protein</fullName>
    </recommendedName>
</protein>
<feature type="domain" description="Type 9 secretion system plug protein N-terminal" evidence="1">
    <location>
        <begin position="38"/>
        <end position="162"/>
    </location>
</feature>
<comment type="caution">
    <text evidence="2">The sequence shown here is derived from an EMBL/GenBank/DDBJ whole genome shotgun (WGS) entry which is preliminary data.</text>
</comment>